<evidence type="ECO:0000256" key="6">
    <source>
        <dbReference type="ARBA" id="ARBA00022676"/>
    </source>
</evidence>
<evidence type="ECO:0000256" key="2">
    <source>
        <dbReference type="ARBA" id="ARBA00012687"/>
    </source>
</evidence>
<dbReference type="Pfam" id="PF02684">
    <property type="entry name" value="LpxB"/>
    <property type="match status" value="1"/>
</dbReference>
<keyword evidence="4 10" id="KW-0444">Lipid biosynthesis</keyword>
<sequence length="386" mass="41967">MSCDPSYYLIAGEASGDMLGARLMQALQQSGGQRAGFYGVGGSAMKGHGLKSLFPMEDLSVMGVAEVLPRLPLILSRIRQTVDDVIKKNPGLVITIDSPDFSFRVAKGLREAGYKGKMVHYVAPTVWAWRAERAKKVAALYDGILCLLPFEPGYFTREGMRAEFVGHSVLEAGWDHTDPSGVRLHYGIPANKKVLGLLFGSRVGELNRIGPVIREAALILAREIPDLHIVSVTLAHVEKLARNLLQEIPCGVTVVNDPLHKFHAFSAMDSAIATSGTVGLELAVAGVPHVIAYRMNPLTHALVRPKITAKYAHLVNILLNYPLVPEFIQKDCRPENLAKAAGLYLRDYNAVTYQKEGFRSAMHLIQGNHGGTPSQQAAAFIQSLAA</sequence>
<comment type="catalytic activity">
    <reaction evidence="9 10">
        <text>a lipid X + a UDP-2-N,3-O-bis[(3R)-3-hydroxyacyl]-alpha-D-glucosamine = a lipid A disaccharide + UDP + H(+)</text>
        <dbReference type="Rhea" id="RHEA:67828"/>
        <dbReference type="ChEBI" id="CHEBI:15378"/>
        <dbReference type="ChEBI" id="CHEBI:58223"/>
        <dbReference type="ChEBI" id="CHEBI:137748"/>
        <dbReference type="ChEBI" id="CHEBI:176338"/>
        <dbReference type="ChEBI" id="CHEBI:176343"/>
        <dbReference type="EC" id="2.4.1.182"/>
    </reaction>
</comment>
<evidence type="ECO:0000256" key="9">
    <source>
        <dbReference type="ARBA" id="ARBA00048975"/>
    </source>
</evidence>
<keyword evidence="6 10" id="KW-0328">Glycosyltransferase</keyword>
<comment type="function">
    <text evidence="1 10">Condensation of UDP-2,3-diacylglucosamine and 2,3-diacylglucosamine-1-phosphate to form lipid A disaccharide, a precursor of lipid A, a phosphorylated glycolipid that anchors the lipopolysaccharide to the outer membrane of the cell.</text>
</comment>
<comment type="pathway">
    <text evidence="10">Bacterial outer membrane biogenesis; LPS lipid A biosynthesis.</text>
</comment>
<reference evidence="11 12" key="1">
    <citation type="submission" date="2020-07" db="EMBL/GenBank/DDBJ databases">
        <title>Huge and variable diversity of episymbiotic CPR bacteria and DPANN archaea in groundwater ecosystems.</title>
        <authorList>
            <person name="He C.Y."/>
            <person name="Keren R."/>
            <person name="Whittaker M."/>
            <person name="Farag I.F."/>
            <person name="Doudna J."/>
            <person name="Cate J.H.D."/>
            <person name="Banfield J.F."/>
        </authorList>
    </citation>
    <scope>NUCLEOTIDE SEQUENCE [LARGE SCALE GENOMIC DNA]</scope>
    <source>
        <strain evidence="11">NC_groundwater_70_Ag_B-0.1um_54_66</strain>
    </source>
</reference>
<evidence type="ECO:0000256" key="7">
    <source>
        <dbReference type="ARBA" id="ARBA00022679"/>
    </source>
</evidence>
<name>A0A7T5R0M5_9BACT</name>
<dbReference type="GO" id="GO:0016020">
    <property type="term" value="C:membrane"/>
    <property type="evidence" value="ECO:0007669"/>
    <property type="project" value="GOC"/>
</dbReference>
<evidence type="ECO:0000256" key="1">
    <source>
        <dbReference type="ARBA" id="ARBA00002056"/>
    </source>
</evidence>
<evidence type="ECO:0000313" key="12">
    <source>
        <dbReference type="Proteomes" id="UP000595362"/>
    </source>
</evidence>
<keyword evidence="7 10" id="KW-0808">Transferase</keyword>
<dbReference type="GO" id="GO:0008915">
    <property type="term" value="F:lipid-A-disaccharide synthase activity"/>
    <property type="evidence" value="ECO:0007669"/>
    <property type="project" value="UniProtKB-UniRule"/>
</dbReference>
<protein>
    <recommendedName>
        <fullName evidence="3 10">Lipid-A-disaccharide synthase</fullName>
        <ecNumber evidence="2 10">2.4.1.182</ecNumber>
    </recommendedName>
</protein>
<keyword evidence="8 10" id="KW-0443">Lipid metabolism</keyword>
<accession>A0A7T5R0M5</accession>
<dbReference type="GO" id="GO:0005543">
    <property type="term" value="F:phospholipid binding"/>
    <property type="evidence" value="ECO:0007669"/>
    <property type="project" value="TreeGrafter"/>
</dbReference>
<dbReference type="GO" id="GO:0009245">
    <property type="term" value="P:lipid A biosynthetic process"/>
    <property type="evidence" value="ECO:0007669"/>
    <property type="project" value="UniProtKB-UniRule"/>
</dbReference>
<comment type="similarity">
    <text evidence="10">Belongs to the LpxB family.</text>
</comment>
<dbReference type="SUPFAM" id="SSF53756">
    <property type="entry name" value="UDP-Glycosyltransferase/glycogen phosphorylase"/>
    <property type="match status" value="1"/>
</dbReference>
<dbReference type="Proteomes" id="UP000595362">
    <property type="component" value="Chromosome"/>
</dbReference>
<gene>
    <name evidence="10 11" type="primary">lpxB</name>
    <name evidence="11" type="ORF">HYS17_07255</name>
</gene>
<evidence type="ECO:0000256" key="8">
    <source>
        <dbReference type="ARBA" id="ARBA00023098"/>
    </source>
</evidence>
<keyword evidence="5 10" id="KW-0441">Lipid A biosynthesis</keyword>
<dbReference type="UniPathway" id="UPA00973"/>
<organism evidence="11 12">
    <name type="scientific">Micavibrio aeruginosavorus</name>
    <dbReference type="NCBI Taxonomy" id="349221"/>
    <lineage>
        <taxon>Bacteria</taxon>
        <taxon>Pseudomonadati</taxon>
        <taxon>Bdellovibrionota</taxon>
        <taxon>Bdellovibrionia</taxon>
        <taxon>Bdellovibrionales</taxon>
        <taxon>Pseudobdellovibrionaceae</taxon>
        <taxon>Micavibrio</taxon>
    </lineage>
</organism>
<dbReference type="HAMAP" id="MF_00392">
    <property type="entry name" value="LpxB"/>
    <property type="match status" value="1"/>
</dbReference>
<proteinExistence type="inferred from homology"/>
<evidence type="ECO:0000256" key="5">
    <source>
        <dbReference type="ARBA" id="ARBA00022556"/>
    </source>
</evidence>
<dbReference type="PANTHER" id="PTHR30372:SF4">
    <property type="entry name" value="LIPID-A-DISACCHARIDE SYNTHASE, MITOCHONDRIAL-RELATED"/>
    <property type="match status" value="1"/>
</dbReference>
<evidence type="ECO:0000313" key="11">
    <source>
        <dbReference type="EMBL" id="QQG35345.1"/>
    </source>
</evidence>
<evidence type="ECO:0000256" key="3">
    <source>
        <dbReference type="ARBA" id="ARBA00020902"/>
    </source>
</evidence>
<dbReference type="AlphaFoldDB" id="A0A7T5R0M5"/>
<dbReference type="PANTHER" id="PTHR30372">
    <property type="entry name" value="LIPID-A-DISACCHARIDE SYNTHASE"/>
    <property type="match status" value="1"/>
</dbReference>
<evidence type="ECO:0000256" key="10">
    <source>
        <dbReference type="HAMAP-Rule" id="MF_00392"/>
    </source>
</evidence>
<dbReference type="EC" id="2.4.1.182" evidence="2 10"/>
<dbReference type="NCBIfam" id="TIGR00215">
    <property type="entry name" value="lpxB"/>
    <property type="match status" value="1"/>
</dbReference>
<dbReference type="InterPro" id="IPR003835">
    <property type="entry name" value="Glyco_trans_19"/>
</dbReference>
<dbReference type="EMBL" id="CP066681">
    <property type="protein sequence ID" value="QQG35345.1"/>
    <property type="molecule type" value="Genomic_DNA"/>
</dbReference>
<evidence type="ECO:0000256" key="4">
    <source>
        <dbReference type="ARBA" id="ARBA00022516"/>
    </source>
</evidence>